<feature type="domain" description="Argininosuccinate lyase C-terminal" evidence="2">
    <location>
        <begin position="19"/>
        <end position="86"/>
    </location>
</feature>
<dbReference type="Pfam" id="PF14698">
    <property type="entry name" value="ASL_C2"/>
    <property type="match status" value="1"/>
</dbReference>
<dbReference type="AlphaFoldDB" id="A0A6I9P3A9"/>
<dbReference type="GeneID" id="104958811"/>
<proteinExistence type="inferred from homology"/>
<dbReference type="FunFam" id="1.10.40.30:FF:000001">
    <property type="entry name" value="Argininosuccinate lyase"/>
    <property type="match status" value="1"/>
</dbReference>
<comment type="similarity">
    <text evidence="1">Belongs to the lyase 1 family. Argininosuccinate lyase subfamily.</text>
</comment>
<evidence type="ECO:0000313" key="4">
    <source>
        <dbReference type="RefSeq" id="XP_010784914.1"/>
    </source>
</evidence>
<keyword evidence="3" id="KW-1185">Reference proteome</keyword>
<dbReference type="GO" id="GO:0042450">
    <property type="term" value="P:L-arginine biosynthetic process via ornithine"/>
    <property type="evidence" value="ECO:0007669"/>
    <property type="project" value="InterPro"/>
</dbReference>
<dbReference type="RefSeq" id="XP_010784914.1">
    <property type="nucleotide sequence ID" value="XM_010786612.1"/>
</dbReference>
<dbReference type="InterPro" id="IPR008948">
    <property type="entry name" value="L-Aspartase-like"/>
</dbReference>
<dbReference type="KEGG" id="ncc:104958811"/>
<evidence type="ECO:0000313" key="3">
    <source>
        <dbReference type="Proteomes" id="UP000504611"/>
    </source>
</evidence>
<dbReference type="InterPro" id="IPR029419">
    <property type="entry name" value="Arg_succ_lyase_C"/>
</dbReference>
<accession>A0A6I9P3A9</accession>
<dbReference type="OrthoDB" id="2561043at2759"/>
<dbReference type="InterPro" id="IPR009049">
    <property type="entry name" value="Argininosuccinate_lyase"/>
</dbReference>
<protein>
    <submittedName>
        <fullName evidence="4">Argininosuccinate lyase</fullName>
    </submittedName>
</protein>
<dbReference type="Gene3D" id="1.10.40.30">
    <property type="entry name" value="Fumarase/aspartase (C-terminal domain)"/>
    <property type="match status" value="1"/>
</dbReference>
<evidence type="ECO:0000256" key="1">
    <source>
        <dbReference type="ARBA" id="ARBA00010755"/>
    </source>
</evidence>
<gene>
    <name evidence="4" type="primary">asl</name>
</gene>
<dbReference type="PANTHER" id="PTHR43814">
    <property type="entry name" value="ARGININOSUCCINATE LYASE"/>
    <property type="match status" value="1"/>
</dbReference>
<sequence>MSTLKINQSVMQAALSPDMLATDLAYYLVRQGVPFREAHGISGKAVFAAESKNVALNQLTLEDLSALSPLFGSDVSLVWDYSSSVEQYQAPGGTAKSSVSAQLDHLRDWLKKQTH</sequence>
<name>A0A6I9P3A9_9TELE</name>
<dbReference type="GO" id="GO:0004056">
    <property type="term" value="F:argininosuccinate lyase activity"/>
    <property type="evidence" value="ECO:0007669"/>
    <property type="project" value="InterPro"/>
</dbReference>
<dbReference type="CTD" id="435"/>
<keyword evidence="4" id="KW-0456">Lyase</keyword>
<dbReference type="Gene3D" id="1.20.200.10">
    <property type="entry name" value="Fumarase/aspartase (Central domain)"/>
    <property type="match status" value="1"/>
</dbReference>
<dbReference type="GO" id="GO:0005829">
    <property type="term" value="C:cytosol"/>
    <property type="evidence" value="ECO:0007669"/>
    <property type="project" value="TreeGrafter"/>
</dbReference>
<dbReference type="Proteomes" id="UP000504611">
    <property type="component" value="Unplaced"/>
</dbReference>
<dbReference type="PANTHER" id="PTHR43814:SF1">
    <property type="entry name" value="ARGININOSUCCINATE LYASE"/>
    <property type="match status" value="1"/>
</dbReference>
<reference evidence="4" key="1">
    <citation type="submission" date="2025-08" db="UniProtKB">
        <authorList>
            <consortium name="RefSeq"/>
        </authorList>
    </citation>
    <scope>IDENTIFICATION</scope>
    <source>
        <tissue evidence="4">Muscle</tissue>
    </source>
</reference>
<organism evidence="3 4">
    <name type="scientific">Notothenia coriiceps</name>
    <name type="common">black rockcod</name>
    <dbReference type="NCBI Taxonomy" id="8208"/>
    <lineage>
        <taxon>Eukaryota</taxon>
        <taxon>Metazoa</taxon>
        <taxon>Chordata</taxon>
        <taxon>Craniata</taxon>
        <taxon>Vertebrata</taxon>
        <taxon>Euteleostomi</taxon>
        <taxon>Actinopterygii</taxon>
        <taxon>Neopterygii</taxon>
        <taxon>Teleostei</taxon>
        <taxon>Neoteleostei</taxon>
        <taxon>Acanthomorphata</taxon>
        <taxon>Eupercaria</taxon>
        <taxon>Perciformes</taxon>
        <taxon>Notothenioidei</taxon>
        <taxon>Nototheniidae</taxon>
        <taxon>Notothenia</taxon>
    </lineage>
</organism>
<dbReference type="SUPFAM" id="SSF48557">
    <property type="entry name" value="L-aspartase-like"/>
    <property type="match status" value="1"/>
</dbReference>
<evidence type="ECO:0000259" key="2">
    <source>
        <dbReference type="Pfam" id="PF14698"/>
    </source>
</evidence>